<reference evidence="1 2" key="1">
    <citation type="submission" date="2016-10" db="EMBL/GenBank/DDBJ databases">
        <authorList>
            <person name="de Groot N.N."/>
        </authorList>
    </citation>
    <scope>NUCLEOTIDE SEQUENCE [LARGE SCALE GENOMIC DNA]</scope>
    <source>
        <strain evidence="1 2">DSM 13305</strain>
    </source>
</reference>
<protein>
    <submittedName>
        <fullName evidence="1">Transposase</fullName>
    </submittedName>
</protein>
<dbReference type="Proteomes" id="UP000198847">
    <property type="component" value="Unassembled WGS sequence"/>
</dbReference>
<dbReference type="EMBL" id="FODY01000019">
    <property type="protein sequence ID" value="SEP32881.1"/>
    <property type="molecule type" value="Genomic_DNA"/>
</dbReference>
<keyword evidence="2" id="KW-1185">Reference proteome</keyword>
<feature type="non-terminal residue" evidence="1">
    <location>
        <position position="91"/>
    </location>
</feature>
<organism evidence="1 2">
    <name type="scientific">Propionispora vibrioides</name>
    <dbReference type="NCBI Taxonomy" id="112903"/>
    <lineage>
        <taxon>Bacteria</taxon>
        <taxon>Bacillati</taxon>
        <taxon>Bacillota</taxon>
        <taxon>Negativicutes</taxon>
        <taxon>Selenomonadales</taxon>
        <taxon>Sporomusaceae</taxon>
        <taxon>Propionispora</taxon>
    </lineage>
</organism>
<dbReference type="AlphaFoldDB" id="A0A1H8WZ60"/>
<dbReference type="OrthoDB" id="1684531at2"/>
<dbReference type="Gene3D" id="1.10.10.60">
    <property type="entry name" value="Homeodomain-like"/>
    <property type="match status" value="1"/>
</dbReference>
<dbReference type="RefSeq" id="WP_091748857.1">
    <property type="nucleotide sequence ID" value="NZ_FODY01000019.1"/>
</dbReference>
<gene>
    <name evidence="1" type="ORF">SAMN04490178_1191</name>
</gene>
<dbReference type="InterPro" id="IPR009057">
    <property type="entry name" value="Homeodomain-like_sf"/>
</dbReference>
<sequence length="91" mass="10641">MSGKKGMLRYGQEMKEIVVQGYRRGISIRELSRQYGISRYAIQSWCGLRKEVELRHAAPLPKGRPTEKSKTQEQTIKRLQMENELLRSFLS</sequence>
<proteinExistence type="predicted"/>
<evidence type="ECO:0000313" key="2">
    <source>
        <dbReference type="Proteomes" id="UP000198847"/>
    </source>
</evidence>
<accession>A0A1H8WZ60</accession>
<evidence type="ECO:0000313" key="1">
    <source>
        <dbReference type="EMBL" id="SEP32881.1"/>
    </source>
</evidence>
<name>A0A1H8WZ60_9FIRM</name>
<dbReference type="SUPFAM" id="SSF46689">
    <property type="entry name" value="Homeodomain-like"/>
    <property type="match status" value="1"/>
</dbReference>